<dbReference type="EMBL" id="HE797265">
    <property type="protein sequence ID" value="CCM06263.1"/>
    <property type="molecule type" value="Genomic_DNA"/>
</dbReference>
<keyword evidence="3" id="KW-1185">Reference proteome</keyword>
<organism evidence="2 3">
    <name type="scientific">Fibroporia radiculosa</name>
    <dbReference type="NCBI Taxonomy" id="599839"/>
    <lineage>
        <taxon>Eukaryota</taxon>
        <taxon>Fungi</taxon>
        <taxon>Dikarya</taxon>
        <taxon>Basidiomycota</taxon>
        <taxon>Agaricomycotina</taxon>
        <taxon>Agaricomycetes</taxon>
        <taxon>Polyporales</taxon>
        <taxon>Fibroporiaceae</taxon>
        <taxon>Fibroporia</taxon>
    </lineage>
</organism>
<evidence type="ECO:0008006" key="4">
    <source>
        <dbReference type="Google" id="ProtNLM"/>
    </source>
</evidence>
<dbReference type="HOGENOM" id="CLU_024804_0_0_1"/>
<protein>
    <recommendedName>
        <fullName evidence="4">Peptidase S1 domain-containing protein</fullName>
    </recommendedName>
</protein>
<dbReference type="GeneID" id="24101163"/>
<sequence>MLNHQITSLPPDGTPYIPSAAEAIFYYYGLPSKPRLIARSSSDVWMQPTGAEAYLELKELTPLGVHPLDTVWEDTVGPAIDLYFQEKGVQCTSMNPLRIGIVGQSSPPAIIFIGVNPGSLSHELGIEVAVHCRNILIQNGIDDVHVEIRDSEFTQAAMLYKPAISANPAAMLREPFSTSLGLSICGAKTTNFEGTGGLFFVDSAKPGILYLLTARHVLFPPNKEQNKLYRYCNSTGAPRRNVMLLGEATFNARLEDIKAAIDGKNHVIDTLNMRLKLANEMKSKDDAAAERRSIKLKMDEVNEAIKAFEDLLADVVRDWQEEENRIIGHVVLSPPIRPNYGKDGFTEDWAVVEVHPTKIARLNFIGNAIDLGYVEISELFAWMYPQTANPSSFKYPGDRLLKCFGTVTDQEMFKPDPKNTDHNDPAIMVLKNGNTSKFTVGRLNTIRAFVRVYGNGIANEMSKEVCVLPRNPKSGPFSVCGDSGSVVIDGIGRICGILTGGVQGTTDVSDCTFITSINFLLKRLAAFGIKANIFPLPTDL</sequence>
<dbReference type="AlphaFoldDB" id="J4GHL1"/>
<dbReference type="InterPro" id="IPR009003">
    <property type="entry name" value="Peptidase_S1_PA"/>
</dbReference>
<dbReference type="SUPFAM" id="SSF50494">
    <property type="entry name" value="Trypsin-like serine proteases"/>
    <property type="match status" value="1"/>
</dbReference>
<dbReference type="RefSeq" id="XP_012185546.1">
    <property type="nucleotide sequence ID" value="XM_012330156.1"/>
</dbReference>
<dbReference type="InParanoid" id="J4GHL1"/>
<dbReference type="OrthoDB" id="5424209at2759"/>
<keyword evidence="1" id="KW-0175">Coiled coil</keyword>
<feature type="coiled-coil region" evidence="1">
    <location>
        <begin position="284"/>
        <end position="318"/>
    </location>
</feature>
<gene>
    <name evidence="2" type="ORF">FIBRA_08513</name>
</gene>
<evidence type="ECO:0000313" key="2">
    <source>
        <dbReference type="EMBL" id="CCM06263.1"/>
    </source>
</evidence>
<dbReference type="STRING" id="599839.J4GHL1"/>
<accession>J4GHL1</accession>
<name>J4GHL1_9APHY</name>
<reference evidence="2 3" key="1">
    <citation type="journal article" date="2012" name="Appl. Environ. Microbiol.">
        <title>Short-read sequencing for genomic analysis of the brown rot fungus Fibroporia radiculosa.</title>
        <authorList>
            <person name="Tang J.D."/>
            <person name="Perkins A.D."/>
            <person name="Sonstegard T.S."/>
            <person name="Schroeder S.G."/>
            <person name="Burgess S.C."/>
            <person name="Diehl S.V."/>
        </authorList>
    </citation>
    <scope>NUCLEOTIDE SEQUENCE [LARGE SCALE GENOMIC DNA]</scope>
    <source>
        <strain evidence="2 3">TFFH 294</strain>
    </source>
</reference>
<dbReference type="Proteomes" id="UP000006352">
    <property type="component" value="Unassembled WGS sequence"/>
</dbReference>
<evidence type="ECO:0000313" key="3">
    <source>
        <dbReference type="Proteomes" id="UP000006352"/>
    </source>
</evidence>
<evidence type="ECO:0000256" key="1">
    <source>
        <dbReference type="SAM" id="Coils"/>
    </source>
</evidence>
<proteinExistence type="predicted"/>